<dbReference type="Proteomes" id="UP000269721">
    <property type="component" value="Unassembled WGS sequence"/>
</dbReference>
<name>A0A4P9WIB3_9FUNG</name>
<feature type="region of interest" description="Disordered" evidence="1">
    <location>
        <begin position="228"/>
        <end position="250"/>
    </location>
</feature>
<keyword evidence="3" id="KW-1185">Reference proteome</keyword>
<dbReference type="EMBL" id="KZ994566">
    <property type="protein sequence ID" value="RKO92609.1"/>
    <property type="molecule type" value="Genomic_DNA"/>
</dbReference>
<proteinExistence type="predicted"/>
<evidence type="ECO:0000256" key="1">
    <source>
        <dbReference type="SAM" id="MobiDB-lite"/>
    </source>
</evidence>
<gene>
    <name evidence="2" type="ORF">BDK51DRAFT_46442</name>
</gene>
<protein>
    <submittedName>
        <fullName evidence="2">Uncharacterized protein</fullName>
    </submittedName>
</protein>
<accession>A0A4P9WIB3</accession>
<organism evidence="2 3">
    <name type="scientific">Blyttiomyces helicus</name>
    <dbReference type="NCBI Taxonomy" id="388810"/>
    <lineage>
        <taxon>Eukaryota</taxon>
        <taxon>Fungi</taxon>
        <taxon>Fungi incertae sedis</taxon>
        <taxon>Chytridiomycota</taxon>
        <taxon>Chytridiomycota incertae sedis</taxon>
        <taxon>Chytridiomycetes</taxon>
        <taxon>Chytridiomycetes incertae sedis</taxon>
        <taxon>Blyttiomyces</taxon>
    </lineage>
</organism>
<evidence type="ECO:0000313" key="3">
    <source>
        <dbReference type="Proteomes" id="UP000269721"/>
    </source>
</evidence>
<sequence>MRIFLRKDPEGLNLHHRLTGRAETSSSVEGCGGACSTPAAQMTAARRISPAELPREWITMWKSLTQPGRRVESQLQKRYLYIASKSLYGEVCSAPHIAFDLSLHFCKSPRLFPGRPITIRCAEEPCERIDSEVVSREQLPQLLRGVATPNPDIAEPTSQPCRQANANANDTNPNIDFTLAMPLALHEGRGGAVPSLLTADVPPTPRAPCVAAGGQTPSSETLRKSLRPLRRRQSRAVAAFAPKTAPRPNV</sequence>
<dbReference type="AlphaFoldDB" id="A0A4P9WIB3"/>
<reference evidence="3" key="1">
    <citation type="journal article" date="2018" name="Nat. Microbiol.">
        <title>Leveraging single-cell genomics to expand the fungal tree of life.</title>
        <authorList>
            <person name="Ahrendt S.R."/>
            <person name="Quandt C.A."/>
            <person name="Ciobanu D."/>
            <person name="Clum A."/>
            <person name="Salamov A."/>
            <person name="Andreopoulos B."/>
            <person name="Cheng J.F."/>
            <person name="Woyke T."/>
            <person name="Pelin A."/>
            <person name="Henrissat B."/>
            <person name="Reynolds N.K."/>
            <person name="Benny G.L."/>
            <person name="Smith M.E."/>
            <person name="James T.Y."/>
            <person name="Grigoriev I.V."/>
        </authorList>
    </citation>
    <scope>NUCLEOTIDE SEQUENCE [LARGE SCALE GENOMIC DNA]</scope>
</reference>
<evidence type="ECO:0000313" key="2">
    <source>
        <dbReference type="EMBL" id="RKO92609.1"/>
    </source>
</evidence>